<dbReference type="EMBL" id="UINC01045883">
    <property type="protein sequence ID" value="SVB53179.1"/>
    <property type="molecule type" value="Genomic_DNA"/>
</dbReference>
<feature type="transmembrane region" description="Helical" evidence="1">
    <location>
        <begin position="61"/>
        <end position="78"/>
    </location>
</feature>
<feature type="transmembrane region" description="Helical" evidence="1">
    <location>
        <begin position="20"/>
        <end position="41"/>
    </location>
</feature>
<evidence type="ECO:0000256" key="1">
    <source>
        <dbReference type="SAM" id="Phobius"/>
    </source>
</evidence>
<evidence type="ECO:0000313" key="2">
    <source>
        <dbReference type="EMBL" id="SVB53179.1"/>
    </source>
</evidence>
<accession>A0A382ES39</accession>
<feature type="transmembrane region" description="Helical" evidence="1">
    <location>
        <begin position="84"/>
        <end position="106"/>
    </location>
</feature>
<gene>
    <name evidence="2" type="ORF">METZ01_LOCUS206033</name>
</gene>
<keyword evidence="1" id="KW-0472">Membrane</keyword>
<evidence type="ECO:0008006" key="3">
    <source>
        <dbReference type="Google" id="ProtNLM"/>
    </source>
</evidence>
<proteinExistence type="predicted"/>
<name>A0A382ES39_9ZZZZ</name>
<feature type="non-terminal residue" evidence="2">
    <location>
        <position position="127"/>
    </location>
</feature>
<protein>
    <recommendedName>
        <fullName evidence="3">DUF2306 domain-containing protein</fullName>
    </recommendedName>
</protein>
<dbReference type="AlphaFoldDB" id="A0A382ES39"/>
<keyword evidence="1" id="KW-1133">Transmembrane helix</keyword>
<organism evidence="2">
    <name type="scientific">marine metagenome</name>
    <dbReference type="NCBI Taxonomy" id="408172"/>
    <lineage>
        <taxon>unclassified sequences</taxon>
        <taxon>metagenomes</taxon>
        <taxon>ecological metagenomes</taxon>
    </lineage>
</organism>
<sequence length="127" mass="14106">MKYMMTTDDPFAVVNHPWQSTTLSLHLVAAPFFVAFFGMLFRSHSIRKILSSNPANRRTGWTSLISFSVMAVSGYLIQVMTTPALIAGFVWLHIVTSTVFVVGYGIHLIIGYRISRLPTGMPDTALP</sequence>
<keyword evidence="1" id="KW-0812">Transmembrane</keyword>
<reference evidence="2" key="1">
    <citation type="submission" date="2018-05" db="EMBL/GenBank/DDBJ databases">
        <authorList>
            <person name="Lanie J.A."/>
            <person name="Ng W.-L."/>
            <person name="Kazmierczak K.M."/>
            <person name="Andrzejewski T.M."/>
            <person name="Davidsen T.M."/>
            <person name="Wayne K.J."/>
            <person name="Tettelin H."/>
            <person name="Glass J.I."/>
            <person name="Rusch D."/>
            <person name="Podicherti R."/>
            <person name="Tsui H.-C.T."/>
            <person name="Winkler M.E."/>
        </authorList>
    </citation>
    <scope>NUCLEOTIDE SEQUENCE</scope>
</reference>